<dbReference type="InterPro" id="IPR033337">
    <property type="entry name" value="TORTIFOLIA1/SINE1-2"/>
</dbReference>
<gene>
    <name evidence="4" type="primary">Aste57867_13127</name>
    <name evidence="3" type="ORF">As57867_013078</name>
    <name evidence="4" type="ORF">ASTE57867_13127</name>
</gene>
<reference evidence="3" key="2">
    <citation type="submission" date="2019-06" db="EMBL/GenBank/DDBJ databases">
        <title>Genomics analysis of Aphanomyces spp. identifies a new class of oomycete effector associated with host adaptation.</title>
        <authorList>
            <person name="Gaulin E."/>
        </authorList>
    </citation>
    <scope>NUCLEOTIDE SEQUENCE</scope>
    <source>
        <strain evidence="3">CBS 578.67</strain>
    </source>
</reference>
<protein>
    <submittedName>
        <fullName evidence="4">Aste57867_13127 protein</fullName>
    </submittedName>
</protein>
<dbReference type="GO" id="GO:0005874">
    <property type="term" value="C:microtubule"/>
    <property type="evidence" value="ECO:0007669"/>
    <property type="project" value="InterPro"/>
</dbReference>
<dbReference type="EMBL" id="CAADRA010005454">
    <property type="protein sequence ID" value="VFT89969.1"/>
    <property type="molecule type" value="Genomic_DNA"/>
</dbReference>
<dbReference type="PANTHER" id="PTHR31355:SF7">
    <property type="entry name" value="MICROTUBULE-ASSOCIATED PROTEIN TORTIFOLIA1"/>
    <property type="match status" value="1"/>
</dbReference>
<dbReference type="OrthoDB" id="64334at2759"/>
<name>A0A485KXB5_9STRA</name>
<evidence type="ECO:0000256" key="1">
    <source>
        <dbReference type="SAM" id="MobiDB-lite"/>
    </source>
</evidence>
<dbReference type="GO" id="GO:0008017">
    <property type="term" value="F:microtubule binding"/>
    <property type="evidence" value="ECO:0007669"/>
    <property type="project" value="InterPro"/>
</dbReference>
<evidence type="ECO:0000259" key="2">
    <source>
        <dbReference type="Pfam" id="PF24714"/>
    </source>
</evidence>
<organism evidence="4 5">
    <name type="scientific">Aphanomyces stellatus</name>
    <dbReference type="NCBI Taxonomy" id="120398"/>
    <lineage>
        <taxon>Eukaryota</taxon>
        <taxon>Sar</taxon>
        <taxon>Stramenopiles</taxon>
        <taxon>Oomycota</taxon>
        <taxon>Saprolegniomycetes</taxon>
        <taxon>Saprolegniales</taxon>
        <taxon>Verrucalvaceae</taxon>
        <taxon>Aphanomyces</taxon>
    </lineage>
</organism>
<dbReference type="AlphaFoldDB" id="A0A485KXB5"/>
<evidence type="ECO:0000313" key="5">
    <source>
        <dbReference type="Proteomes" id="UP000332933"/>
    </source>
</evidence>
<feature type="domain" description="TORTIFOLIA1/SINE1-2 N-terminal" evidence="2">
    <location>
        <begin position="14"/>
        <end position="174"/>
    </location>
</feature>
<dbReference type="Proteomes" id="UP000332933">
    <property type="component" value="Unassembled WGS sequence"/>
</dbReference>
<dbReference type="SUPFAM" id="SSF48371">
    <property type="entry name" value="ARM repeat"/>
    <property type="match status" value="1"/>
</dbReference>
<dbReference type="InterPro" id="IPR016024">
    <property type="entry name" value="ARM-type_fold"/>
</dbReference>
<evidence type="ECO:0000313" key="4">
    <source>
        <dbReference type="EMBL" id="VFT89969.1"/>
    </source>
</evidence>
<accession>A0A485KXB5</accession>
<evidence type="ECO:0000313" key="3">
    <source>
        <dbReference type="EMBL" id="KAF0696089.1"/>
    </source>
</evidence>
<feature type="region of interest" description="Disordered" evidence="1">
    <location>
        <begin position="369"/>
        <end position="392"/>
    </location>
</feature>
<dbReference type="EMBL" id="VJMH01005433">
    <property type="protein sequence ID" value="KAF0696089.1"/>
    <property type="molecule type" value="Genomic_DNA"/>
</dbReference>
<sequence>MDARRKQHQLKLSEINAWIGKLEERDTEQQAFVHLIQIMPKLTSAQAYDMYTRLERNKDPIRSSTREDIVLLMAALCKEHPVASARFLKKMIAYLNYRLRDKRQKVTDACVKAVDAITLYVLPSLPQINISILVQPFLKETNVMSDGAAKCIGALMRPSTADANDLRDHATRIHSYLCTFVPLLVSRFHSAVHATYSPIFYILTEVLRLAKDTQKDMQDLCAASFADMVAAVDATVQFGQRDDWLNRRRGMDMLVACLQCFPHHPDLPHLVLTLAHLAEKGRSDYASPVRESAAMLQTLLVPYKLDGSGAKELSMTEMYAAAHPRAPPSSPQARPQELPSPKRKTAVAPRDPEAFKQMRDDRLALVRASAKGGDGQYDSDSESKRTAAAAGNQEGDLLASDDFAQNVKVAMEEGNMELALRIALLSEDKTLVRRWLLFSQPSVQFLRESTLNALCAGFLDFLETADDAALIFPWISCMLRDEAHLEHVDPRVLRHMEGLLADLSVLPTKDGLVAARLHHELETLLTPPGM</sequence>
<dbReference type="InterPro" id="IPR057600">
    <property type="entry name" value="TORTIFOLIA1/SINE1-2_N"/>
</dbReference>
<dbReference type="Pfam" id="PF24714">
    <property type="entry name" value="TOR1L1_N"/>
    <property type="match status" value="1"/>
</dbReference>
<feature type="region of interest" description="Disordered" evidence="1">
    <location>
        <begin position="321"/>
        <end position="354"/>
    </location>
</feature>
<reference evidence="4 5" key="1">
    <citation type="submission" date="2019-03" db="EMBL/GenBank/DDBJ databases">
        <authorList>
            <person name="Gaulin E."/>
            <person name="Dumas B."/>
        </authorList>
    </citation>
    <scope>NUCLEOTIDE SEQUENCE [LARGE SCALE GENOMIC DNA]</scope>
    <source>
        <strain evidence="4">CBS 568.67</strain>
    </source>
</reference>
<dbReference type="InterPro" id="IPR011989">
    <property type="entry name" value="ARM-like"/>
</dbReference>
<proteinExistence type="predicted"/>
<dbReference type="Gene3D" id="1.25.10.10">
    <property type="entry name" value="Leucine-rich Repeat Variant"/>
    <property type="match status" value="1"/>
</dbReference>
<dbReference type="PANTHER" id="PTHR31355">
    <property type="entry name" value="MICROTUBULE-ASSOCIATED PROTEIN TORTIFOLIA1"/>
    <property type="match status" value="1"/>
</dbReference>
<keyword evidence="5" id="KW-1185">Reference proteome</keyword>